<evidence type="ECO:0000256" key="8">
    <source>
        <dbReference type="ARBA" id="ARBA00023264"/>
    </source>
</evidence>
<dbReference type="InterPro" id="IPR001206">
    <property type="entry name" value="Diacylglycerol_kinase_cat_dom"/>
</dbReference>
<evidence type="ECO:0000256" key="4">
    <source>
        <dbReference type="ARBA" id="ARBA00022741"/>
    </source>
</evidence>
<dbReference type="GO" id="GO:0016301">
    <property type="term" value="F:kinase activity"/>
    <property type="evidence" value="ECO:0007669"/>
    <property type="project" value="UniProtKB-KW"/>
</dbReference>
<keyword evidence="6" id="KW-0067">ATP-binding</keyword>
<comment type="cofactor">
    <cofactor evidence="1">
        <name>Mg(2+)</name>
        <dbReference type="ChEBI" id="CHEBI:18420"/>
    </cofactor>
</comment>
<evidence type="ECO:0000256" key="1">
    <source>
        <dbReference type="ARBA" id="ARBA00001946"/>
    </source>
</evidence>
<dbReference type="RefSeq" id="WP_064292193.1">
    <property type="nucleotide sequence ID" value="NZ_JASOHW010000013.1"/>
</dbReference>
<accession>A0A178HH92</accession>
<dbReference type="Proteomes" id="UP000251923">
    <property type="component" value="Unassembled WGS sequence"/>
</dbReference>
<dbReference type="Gene3D" id="2.60.200.40">
    <property type="match status" value="1"/>
</dbReference>
<dbReference type="InterPro" id="IPR045540">
    <property type="entry name" value="YegS/DAGK_C"/>
</dbReference>
<keyword evidence="7" id="KW-0444">Lipid biosynthesis</keyword>
<dbReference type="GO" id="GO:0008654">
    <property type="term" value="P:phospholipid biosynthetic process"/>
    <property type="evidence" value="ECO:0007669"/>
    <property type="project" value="UniProtKB-KW"/>
</dbReference>
<keyword evidence="7" id="KW-0594">Phospholipid biosynthesis</keyword>
<proteinExistence type="inferred from homology"/>
<protein>
    <submittedName>
        <fullName evidence="9">Uncharacterized protein</fullName>
    </submittedName>
</protein>
<keyword evidence="8" id="KW-1208">Phospholipid metabolism</keyword>
<keyword evidence="5" id="KW-0418">Kinase</keyword>
<dbReference type="InterPro" id="IPR016064">
    <property type="entry name" value="NAD/diacylglycerol_kinase_sf"/>
</dbReference>
<comment type="similarity">
    <text evidence="2">Belongs to the diacylglycerol/lipid kinase family.</text>
</comment>
<dbReference type="InterPro" id="IPR017438">
    <property type="entry name" value="ATP-NAD_kinase_N"/>
</dbReference>
<evidence type="ECO:0000313" key="9">
    <source>
        <dbReference type="EMBL" id="RAV77308.1"/>
    </source>
</evidence>
<dbReference type="Gene3D" id="3.40.50.10330">
    <property type="entry name" value="Probable inorganic polyphosphate/atp-NAD kinase, domain 1"/>
    <property type="match status" value="1"/>
</dbReference>
<dbReference type="SUPFAM" id="SSF111331">
    <property type="entry name" value="NAD kinase/diacylglycerol kinase-like"/>
    <property type="match status" value="1"/>
</dbReference>
<dbReference type="Pfam" id="PF19279">
    <property type="entry name" value="YegS_C"/>
    <property type="match status" value="1"/>
</dbReference>
<name>A0A178HH92_9LACT</name>
<dbReference type="GO" id="GO:0005524">
    <property type="term" value="F:ATP binding"/>
    <property type="evidence" value="ECO:0007669"/>
    <property type="project" value="UniProtKB-KW"/>
</dbReference>
<keyword evidence="4" id="KW-0547">Nucleotide-binding</keyword>
<dbReference type="InterPro" id="IPR050187">
    <property type="entry name" value="Lipid_Phosphate_FormReg"/>
</dbReference>
<dbReference type="EMBL" id="QMHM01000028">
    <property type="protein sequence ID" value="RAV77308.1"/>
    <property type="molecule type" value="Genomic_DNA"/>
</dbReference>
<evidence type="ECO:0000256" key="2">
    <source>
        <dbReference type="ARBA" id="ARBA00005983"/>
    </source>
</evidence>
<keyword evidence="3" id="KW-0808">Transferase</keyword>
<sequence>MTVIEIICHEEAGLGRGRKVLDQVQAYLDDHQQGYHVHTSAYPGHIFDLVPELLDNFQKESRLLVIGGDGTLHELVAVLQAKQVDIPLTYLPAGSGNDFSRYFQQDKSSLSDYLAPLVKGRSPKTLPIYHYQLGQEGRRRSLVNSLGLGFDGVVIEQAIKLKESQGIFRKPWGNKLRYLVGLFQCLPRLSLFNCQLKIDGQPYHFDRCALVVFMNNPYFGGGIHLYPLEEIKDRKVSAIVIHDINPQAILDLLYRIFISHQQETSPYMTHLSGEVVEVEIDSPMISQVDGESLMIDQYPVRVWQGQQRFYL</sequence>
<dbReference type="Pfam" id="PF00781">
    <property type="entry name" value="DAGK_cat"/>
    <property type="match status" value="1"/>
</dbReference>
<reference evidence="9 10" key="1">
    <citation type="submission" date="2018-04" db="EMBL/GenBank/DDBJ databases">
        <title>Aerococcus urinae genomes.</title>
        <authorList>
            <person name="Hilt E."/>
            <person name="Gilbert N.M."/>
            <person name="Thomas-White K."/>
            <person name="Putonti C."/>
            <person name="Lewis A.L."/>
            <person name="Visck K.L."/>
            <person name="Wolfe A.J."/>
        </authorList>
    </citation>
    <scope>NUCLEOTIDE SEQUENCE [LARGE SCALE GENOMIC DNA]</scope>
    <source>
        <strain evidence="9 10">UMB7480</strain>
    </source>
</reference>
<evidence type="ECO:0000256" key="3">
    <source>
        <dbReference type="ARBA" id="ARBA00022679"/>
    </source>
</evidence>
<dbReference type="PANTHER" id="PTHR12358:SF54">
    <property type="entry name" value="SPHINGOSINE KINASE RELATED PROTEIN"/>
    <property type="match status" value="1"/>
</dbReference>
<keyword evidence="7" id="KW-0443">Lipid metabolism</keyword>
<evidence type="ECO:0000256" key="6">
    <source>
        <dbReference type="ARBA" id="ARBA00022840"/>
    </source>
</evidence>
<dbReference type="PROSITE" id="PS50146">
    <property type="entry name" value="DAGK"/>
    <property type="match status" value="1"/>
</dbReference>
<evidence type="ECO:0000256" key="7">
    <source>
        <dbReference type="ARBA" id="ARBA00023209"/>
    </source>
</evidence>
<dbReference type="PANTHER" id="PTHR12358">
    <property type="entry name" value="SPHINGOSINE KINASE"/>
    <property type="match status" value="1"/>
</dbReference>
<evidence type="ECO:0000313" key="10">
    <source>
        <dbReference type="Proteomes" id="UP000251923"/>
    </source>
</evidence>
<evidence type="ECO:0000256" key="5">
    <source>
        <dbReference type="ARBA" id="ARBA00022777"/>
    </source>
</evidence>
<dbReference type="AlphaFoldDB" id="A0A178HH92"/>
<organism evidence="9 10">
    <name type="scientific">Aerococcus urinae</name>
    <dbReference type="NCBI Taxonomy" id="1376"/>
    <lineage>
        <taxon>Bacteria</taxon>
        <taxon>Bacillati</taxon>
        <taxon>Bacillota</taxon>
        <taxon>Bacilli</taxon>
        <taxon>Lactobacillales</taxon>
        <taxon>Aerococcaceae</taxon>
        <taxon>Aerococcus</taxon>
    </lineage>
</organism>
<comment type="caution">
    <text evidence="9">The sequence shown here is derived from an EMBL/GenBank/DDBJ whole genome shotgun (WGS) entry which is preliminary data.</text>
</comment>
<gene>
    <name evidence="9" type="ORF">DBT54_09155</name>
</gene>